<name>A0A3S4SMM0_9ACTO</name>
<keyword evidence="1" id="KW-0805">Transcription regulation</keyword>
<accession>A0A3S4SMM0</accession>
<evidence type="ECO:0000256" key="2">
    <source>
        <dbReference type="ARBA" id="ARBA00023125"/>
    </source>
</evidence>
<dbReference type="SUPFAM" id="SSF47413">
    <property type="entry name" value="lambda repressor-like DNA-binding domains"/>
    <property type="match status" value="1"/>
</dbReference>
<reference evidence="5 6" key="1">
    <citation type="submission" date="2018-12" db="EMBL/GenBank/DDBJ databases">
        <authorList>
            <consortium name="Pathogen Informatics"/>
        </authorList>
    </citation>
    <scope>NUCLEOTIDE SEQUENCE [LARGE SCALE GENOMIC DNA]</scope>
    <source>
        <strain evidence="5 6">NCTC11636</strain>
    </source>
</reference>
<dbReference type="GO" id="GO:0000976">
    <property type="term" value="F:transcription cis-regulatory region binding"/>
    <property type="evidence" value="ECO:0007669"/>
    <property type="project" value="TreeGrafter"/>
</dbReference>
<organism evidence="5 6">
    <name type="scientific">Actinomyces howellii</name>
    <dbReference type="NCBI Taxonomy" id="52771"/>
    <lineage>
        <taxon>Bacteria</taxon>
        <taxon>Bacillati</taxon>
        <taxon>Actinomycetota</taxon>
        <taxon>Actinomycetes</taxon>
        <taxon>Actinomycetales</taxon>
        <taxon>Actinomycetaceae</taxon>
        <taxon>Actinomyces</taxon>
    </lineage>
</organism>
<protein>
    <submittedName>
        <fullName evidence="5">Degradation activator</fullName>
    </submittedName>
</protein>
<dbReference type="CDD" id="cd06267">
    <property type="entry name" value="PBP1_LacI_sugar_binding-like"/>
    <property type="match status" value="1"/>
</dbReference>
<evidence type="ECO:0000313" key="6">
    <source>
        <dbReference type="Proteomes" id="UP000266895"/>
    </source>
</evidence>
<dbReference type="PRINTS" id="PR00036">
    <property type="entry name" value="HTHLACI"/>
</dbReference>
<sequence length="337" mass="35859">MAPTMLDVAALAGVSAKTVSRVVNGEPGVAPSTRERVMEAIARTRFSRDPAARSLRTGRSGTIGLAVPELSQPFFAEIADRIATRAGEHGLSVVLGVTGELGEGEGAFLTDHPELDGTILYWQGLSARALSELARAHPLVVLGEREHEEVDRVTMDNAGGIGLVVAHLAALGRRRVAVLGAPDPRVWTHAAGRTRMAAFRRAMAAHDLEVDERMLIVSTEWRRRDGALAARRLLDQDLPFDAVVAFNDGLALGALHELAAAGVQVPEDAAVTGFDNLESSRYANPSLTTVSPRLSAYATDAVRLLLERIDRPDAPVRTVVEDVTLLPRDSSIGGGAP</sequence>
<dbReference type="KEGG" id="ahw:NCTC11636_01178"/>
<dbReference type="SUPFAM" id="SSF53822">
    <property type="entry name" value="Periplasmic binding protein-like I"/>
    <property type="match status" value="1"/>
</dbReference>
<gene>
    <name evidence="5" type="primary">degA_4</name>
    <name evidence="5" type="ORF">NCTC11636_01178</name>
</gene>
<dbReference type="Proteomes" id="UP000266895">
    <property type="component" value="Chromosome"/>
</dbReference>
<feature type="domain" description="HTH lacI-type" evidence="4">
    <location>
        <begin position="3"/>
        <end position="57"/>
    </location>
</feature>
<evidence type="ECO:0000256" key="1">
    <source>
        <dbReference type="ARBA" id="ARBA00023015"/>
    </source>
</evidence>
<dbReference type="GO" id="GO:0003700">
    <property type="term" value="F:DNA-binding transcription factor activity"/>
    <property type="evidence" value="ECO:0007669"/>
    <property type="project" value="TreeGrafter"/>
</dbReference>
<proteinExistence type="predicted"/>
<evidence type="ECO:0000256" key="3">
    <source>
        <dbReference type="ARBA" id="ARBA00023163"/>
    </source>
</evidence>
<dbReference type="PROSITE" id="PS50932">
    <property type="entry name" value="HTH_LACI_2"/>
    <property type="match status" value="1"/>
</dbReference>
<dbReference type="SMART" id="SM00354">
    <property type="entry name" value="HTH_LACI"/>
    <property type="match status" value="1"/>
</dbReference>
<dbReference type="InterPro" id="IPR000843">
    <property type="entry name" value="HTH_LacI"/>
</dbReference>
<dbReference type="RefSeq" id="WP_161512783.1">
    <property type="nucleotide sequence ID" value="NZ_LR134350.1"/>
</dbReference>
<dbReference type="AlphaFoldDB" id="A0A3S4SMM0"/>
<dbReference type="Pfam" id="PF13377">
    <property type="entry name" value="Peripla_BP_3"/>
    <property type="match status" value="1"/>
</dbReference>
<dbReference type="InterPro" id="IPR046335">
    <property type="entry name" value="LacI/GalR-like_sensor"/>
</dbReference>
<dbReference type="PANTHER" id="PTHR30146">
    <property type="entry name" value="LACI-RELATED TRANSCRIPTIONAL REPRESSOR"/>
    <property type="match status" value="1"/>
</dbReference>
<evidence type="ECO:0000313" key="5">
    <source>
        <dbReference type="EMBL" id="VEG27804.1"/>
    </source>
</evidence>
<keyword evidence="6" id="KW-1185">Reference proteome</keyword>
<evidence type="ECO:0000259" key="4">
    <source>
        <dbReference type="PROSITE" id="PS50932"/>
    </source>
</evidence>
<dbReference type="InterPro" id="IPR010982">
    <property type="entry name" value="Lambda_DNA-bd_dom_sf"/>
</dbReference>
<dbReference type="CDD" id="cd01392">
    <property type="entry name" value="HTH_LacI"/>
    <property type="match status" value="1"/>
</dbReference>
<dbReference type="Pfam" id="PF00356">
    <property type="entry name" value="LacI"/>
    <property type="match status" value="1"/>
</dbReference>
<keyword evidence="3" id="KW-0804">Transcription</keyword>
<dbReference type="PROSITE" id="PS00356">
    <property type="entry name" value="HTH_LACI_1"/>
    <property type="match status" value="1"/>
</dbReference>
<keyword evidence="2" id="KW-0238">DNA-binding</keyword>
<dbReference type="EMBL" id="LR134350">
    <property type="protein sequence ID" value="VEG27804.1"/>
    <property type="molecule type" value="Genomic_DNA"/>
</dbReference>
<dbReference type="Gene3D" id="1.10.260.40">
    <property type="entry name" value="lambda repressor-like DNA-binding domains"/>
    <property type="match status" value="1"/>
</dbReference>
<dbReference type="Gene3D" id="3.40.50.2300">
    <property type="match status" value="2"/>
</dbReference>
<dbReference type="InterPro" id="IPR028082">
    <property type="entry name" value="Peripla_BP_I"/>
</dbReference>
<dbReference type="PANTHER" id="PTHR30146:SF153">
    <property type="entry name" value="LACTOSE OPERON REPRESSOR"/>
    <property type="match status" value="1"/>
</dbReference>